<dbReference type="KEGG" id="ngv:CDO52_24870"/>
<evidence type="ECO:0008006" key="4">
    <source>
        <dbReference type="Google" id="ProtNLM"/>
    </source>
</evidence>
<dbReference type="Proteomes" id="UP000215005">
    <property type="component" value="Chromosome"/>
</dbReference>
<dbReference type="AlphaFoldDB" id="A0A223SBX5"/>
<keyword evidence="1" id="KW-0472">Membrane</keyword>
<dbReference type="RefSeq" id="WP_017621606.1">
    <property type="nucleotide sequence ID" value="NZ_ANBG01000429.1"/>
</dbReference>
<evidence type="ECO:0000313" key="2">
    <source>
        <dbReference type="EMBL" id="ASU85600.1"/>
    </source>
</evidence>
<proteinExistence type="predicted"/>
<sequence>MRRRKTDWGSLIAGLLFVGLGIAFVVGQRTDWGFDPIWVLPILTIGLGVAGLARALSRSAASGEARDDRADT</sequence>
<keyword evidence="1" id="KW-0812">Transmembrane</keyword>
<keyword evidence="1" id="KW-1133">Transmembrane helix</keyword>
<dbReference type="EMBL" id="CP022753">
    <property type="protein sequence ID" value="ASU85600.1"/>
    <property type="molecule type" value="Genomic_DNA"/>
</dbReference>
<protein>
    <recommendedName>
        <fullName evidence="4">DUF5668 domain-containing protein</fullName>
    </recommendedName>
</protein>
<organism evidence="2 3">
    <name type="scientific">Nocardiopsis gilva YIM 90087</name>
    <dbReference type="NCBI Taxonomy" id="1235441"/>
    <lineage>
        <taxon>Bacteria</taxon>
        <taxon>Bacillati</taxon>
        <taxon>Actinomycetota</taxon>
        <taxon>Actinomycetes</taxon>
        <taxon>Streptosporangiales</taxon>
        <taxon>Nocardiopsidaceae</taxon>
        <taxon>Nocardiopsis</taxon>
    </lineage>
</organism>
<reference evidence="2 3" key="1">
    <citation type="submission" date="2017-08" db="EMBL/GenBank/DDBJ databases">
        <title>The complete genome sequence of Nocardiopsis gilva YIM 90087.</title>
        <authorList>
            <person name="Yin M."/>
            <person name="Tang S."/>
        </authorList>
    </citation>
    <scope>NUCLEOTIDE SEQUENCE [LARGE SCALE GENOMIC DNA]</scope>
    <source>
        <strain evidence="2 3">YIM 90087</strain>
    </source>
</reference>
<gene>
    <name evidence="2" type="ORF">CDO52_24870</name>
</gene>
<dbReference type="OrthoDB" id="3432460at2"/>
<feature type="transmembrane region" description="Helical" evidence="1">
    <location>
        <begin position="37"/>
        <end position="56"/>
    </location>
</feature>
<evidence type="ECO:0000256" key="1">
    <source>
        <dbReference type="SAM" id="Phobius"/>
    </source>
</evidence>
<accession>A0A223SBX5</accession>
<evidence type="ECO:0000313" key="3">
    <source>
        <dbReference type="Proteomes" id="UP000215005"/>
    </source>
</evidence>
<name>A0A223SBX5_9ACTN</name>
<keyword evidence="3" id="KW-1185">Reference proteome</keyword>